<evidence type="ECO:0008006" key="3">
    <source>
        <dbReference type="Google" id="ProtNLM"/>
    </source>
</evidence>
<dbReference type="RefSeq" id="WP_169662705.1">
    <property type="nucleotide sequence ID" value="NZ_CP076132.1"/>
</dbReference>
<reference evidence="1 2" key="1">
    <citation type="submission" date="2021-05" db="EMBL/GenBank/DDBJ databases">
        <title>Comparative genomic studies on the polysaccharide-degrading batcterial strains of the Flammeovirga genus.</title>
        <authorList>
            <person name="Zewei F."/>
            <person name="Zheng Z."/>
            <person name="Yu L."/>
            <person name="Ruyue G."/>
            <person name="Yanhong M."/>
            <person name="Yuanyuan C."/>
            <person name="Jingyan G."/>
            <person name="Wenjun H."/>
        </authorList>
    </citation>
    <scope>NUCLEOTIDE SEQUENCE [LARGE SCALE GENOMIC DNA]</scope>
    <source>
        <strain evidence="1 2">NBRC:100898</strain>
    </source>
</reference>
<evidence type="ECO:0000313" key="1">
    <source>
        <dbReference type="EMBL" id="QWG01155.1"/>
    </source>
</evidence>
<dbReference type="InterPro" id="IPR029044">
    <property type="entry name" value="Nucleotide-diphossugar_trans"/>
</dbReference>
<protein>
    <recommendedName>
        <fullName evidence="3">Nucleotide-diphospho-sugar transferase domain-containing protein</fullName>
    </recommendedName>
</protein>
<dbReference type="KEGG" id="fya:KMW28_16035"/>
<dbReference type="Proteomes" id="UP000678679">
    <property type="component" value="Chromosome 1"/>
</dbReference>
<name>A0AAX1N104_9BACT</name>
<evidence type="ECO:0000313" key="2">
    <source>
        <dbReference type="Proteomes" id="UP000678679"/>
    </source>
</evidence>
<gene>
    <name evidence="1" type="ORF">KMW28_16035</name>
</gene>
<dbReference type="AlphaFoldDB" id="A0AAX1N104"/>
<sequence>MSKNILIYQAYGLKEILYECIYSIYTLHTFKSDVDQIVIYTDQKEVFSSLLPERLNINYCSIDQDTIQKWKGEFNFVHRVKIKVIQDTIHKYGNENINYLYLDTDTTFITSPDVLFTSIQNGHLIMHQNEGEITKASKNLVFKKLKKHLDTNYEHQKFNNEMWNAGVLGWNSRYNDLIEKVLTMTDDMYPSYQKHIVEQFAFTTIFNQSAKVESAEDSIYHYWNFKEFRQVLAEFFEKNTNEEDITNKIKNIDPQVLSIPKRNYEDMPFIKKNLYKLKGKWKMPDYEI</sequence>
<dbReference type="SUPFAM" id="SSF53448">
    <property type="entry name" value="Nucleotide-diphospho-sugar transferases"/>
    <property type="match status" value="1"/>
</dbReference>
<proteinExistence type="predicted"/>
<organism evidence="1 2">
    <name type="scientific">Flammeovirga yaeyamensis</name>
    <dbReference type="NCBI Taxonomy" id="367791"/>
    <lineage>
        <taxon>Bacteria</taxon>
        <taxon>Pseudomonadati</taxon>
        <taxon>Bacteroidota</taxon>
        <taxon>Cytophagia</taxon>
        <taxon>Cytophagales</taxon>
        <taxon>Flammeovirgaceae</taxon>
        <taxon>Flammeovirga</taxon>
    </lineage>
</organism>
<keyword evidence="2" id="KW-1185">Reference proteome</keyword>
<accession>A0AAX1N104</accession>
<dbReference type="EMBL" id="CP076132">
    <property type="protein sequence ID" value="QWG01155.1"/>
    <property type="molecule type" value="Genomic_DNA"/>
</dbReference>